<reference evidence="1" key="2">
    <citation type="submission" date="2021-04" db="EMBL/GenBank/DDBJ databases">
        <authorList>
            <person name="Gilroy R."/>
        </authorList>
    </citation>
    <scope>NUCLEOTIDE SEQUENCE</scope>
    <source>
        <strain evidence="1">ChiHecec1B25-7008</strain>
    </source>
</reference>
<sequence length="220" mass="25219">MRTISFYLMMLLMFVPLWGQAQEKLFHKYSDKNGVKSVYISKAMLEMGPHLFSNIYVGSASKHLNSVSLLSTSKKVVYNDMRKDIHALLESSKFELLMKQKGENTTSEFYITRSGSKIKELIMFTEDGVTSLRFVYLEGLMTMEDVKNILLYTSSASLEHSSGLENLQALQSLKGLDSLKELESLKDLRKYFDSDTWKQFGEQMKDLGKQLKDLDVDFAN</sequence>
<protein>
    <submittedName>
        <fullName evidence="1">DUF4252 domain-containing protein</fullName>
    </submittedName>
</protein>
<dbReference type="Proteomes" id="UP000823860">
    <property type="component" value="Unassembled WGS sequence"/>
</dbReference>
<dbReference type="Pfam" id="PF14060">
    <property type="entry name" value="DUF4252"/>
    <property type="match status" value="1"/>
</dbReference>
<proteinExistence type="predicted"/>
<name>A0A9D2HTC8_9BACE</name>
<dbReference type="EMBL" id="DWZE01000066">
    <property type="protein sequence ID" value="HJA83437.1"/>
    <property type="molecule type" value="Genomic_DNA"/>
</dbReference>
<comment type="caution">
    <text evidence="1">The sequence shown here is derived from an EMBL/GenBank/DDBJ whole genome shotgun (WGS) entry which is preliminary data.</text>
</comment>
<reference evidence="1" key="1">
    <citation type="journal article" date="2021" name="PeerJ">
        <title>Extensive microbial diversity within the chicken gut microbiome revealed by metagenomics and culture.</title>
        <authorList>
            <person name="Gilroy R."/>
            <person name="Ravi A."/>
            <person name="Getino M."/>
            <person name="Pursley I."/>
            <person name="Horton D.L."/>
            <person name="Alikhan N.F."/>
            <person name="Baker D."/>
            <person name="Gharbi K."/>
            <person name="Hall N."/>
            <person name="Watson M."/>
            <person name="Adriaenssens E.M."/>
            <person name="Foster-Nyarko E."/>
            <person name="Jarju S."/>
            <person name="Secka A."/>
            <person name="Antonio M."/>
            <person name="Oren A."/>
            <person name="Chaudhuri R.R."/>
            <person name="La Ragione R."/>
            <person name="Hildebrand F."/>
            <person name="Pallen M.J."/>
        </authorList>
    </citation>
    <scope>NUCLEOTIDE SEQUENCE</scope>
    <source>
        <strain evidence="1">ChiHecec1B25-7008</strain>
    </source>
</reference>
<dbReference type="InterPro" id="IPR025348">
    <property type="entry name" value="DUF4252"/>
</dbReference>
<gene>
    <name evidence="1" type="ORF">H9785_05675</name>
</gene>
<evidence type="ECO:0000313" key="2">
    <source>
        <dbReference type="Proteomes" id="UP000823860"/>
    </source>
</evidence>
<evidence type="ECO:0000313" key="1">
    <source>
        <dbReference type="EMBL" id="HJA83437.1"/>
    </source>
</evidence>
<dbReference type="AlphaFoldDB" id="A0A9D2HTC8"/>
<accession>A0A9D2HTC8</accession>
<organism evidence="1 2">
    <name type="scientific">Candidatus Bacteroides intestinavium</name>
    <dbReference type="NCBI Taxonomy" id="2838469"/>
    <lineage>
        <taxon>Bacteria</taxon>
        <taxon>Pseudomonadati</taxon>
        <taxon>Bacteroidota</taxon>
        <taxon>Bacteroidia</taxon>
        <taxon>Bacteroidales</taxon>
        <taxon>Bacteroidaceae</taxon>
        <taxon>Bacteroides</taxon>
    </lineage>
</organism>